<evidence type="ECO:0008006" key="16">
    <source>
        <dbReference type="Google" id="ProtNLM"/>
    </source>
</evidence>
<accession>A0AAN7ZC12</accession>
<feature type="transmembrane region" description="Helical" evidence="9">
    <location>
        <begin position="559"/>
        <end position="592"/>
    </location>
</feature>
<comment type="caution">
    <text evidence="14">The sequence shown here is derived from an EMBL/GenBank/DDBJ whole genome shotgun (WGS) entry which is preliminary data.</text>
</comment>
<keyword evidence="7" id="KW-0175">Coiled coil</keyword>
<comment type="subcellular location">
    <subcellularLocation>
        <location evidence="1">Membrane</location>
        <topology evidence="1">Multi-pass membrane protein</topology>
    </subcellularLocation>
</comment>
<evidence type="ECO:0000256" key="5">
    <source>
        <dbReference type="ARBA" id="ARBA00022989"/>
    </source>
</evidence>
<evidence type="ECO:0000256" key="4">
    <source>
        <dbReference type="ARBA" id="ARBA00022692"/>
    </source>
</evidence>
<evidence type="ECO:0000256" key="7">
    <source>
        <dbReference type="SAM" id="Coils"/>
    </source>
</evidence>
<evidence type="ECO:0000259" key="10">
    <source>
        <dbReference type="Pfam" id="PF02714"/>
    </source>
</evidence>
<dbReference type="PANTHER" id="PTHR13018:SF26">
    <property type="entry name" value="DOMAIN PROTEIN, PUTATIVE (AFU_ORTHOLOGUE AFUA_5G10920)-RELATED"/>
    <property type="match status" value="1"/>
</dbReference>
<evidence type="ECO:0000256" key="6">
    <source>
        <dbReference type="ARBA" id="ARBA00023136"/>
    </source>
</evidence>
<proteinExistence type="inferred from homology"/>
<keyword evidence="3" id="KW-0813">Transport</keyword>
<evidence type="ECO:0000256" key="3">
    <source>
        <dbReference type="ARBA" id="ARBA00022448"/>
    </source>
</evidence>
<feature type="transmembrane region" description="Helical" evidence="9">
    <location>
        <begin position="676"/>
        <end position="695"/>
    </location>
</feature>
<feature type="domain" description="10TM putative phosphate transporter extracellular tail" evidence="11">
    <location>
        <begin position="779"/>
        <end position="873"/>
    </location>
</feature>
<evidence type="ECO:0000259" key="11">
    <source>
        <dbReference type="Pfam" id="PF12621"/>
    </source>
</evidence>
<evidence type="ECO:0000256" key="1">
    <source>
        <dbReference type="ARBA" id="ARBA00004141"/>
    </source>
</evidence>
<dbReference type="InterPro" id="IPR045122">
    <property type="entry name" value="Csc1-like"/>
</dbReference>
<feature type="region of interest" description="Disordered" evidence="8">
    <location>
        <begin position="745"/>
        <end position="770"/>
    </location>
</feature>
<feature type="transmembrane region" description="Helical" evidence="9">
    <location>
        <begin position="421"/>
        <end position="445"/>
    </location>
</feature>
<feature type="transmembrane region" description="Helical" evidence="9">
    <location>
        <begin position="42"/>
        <end position="63"/>
    </location>
</feature>
<evidence type="ECO:0000256" key="8">
    <source>
        <dbReference type="SAM" id="MobiDB-lite"/>
    </source>
</evidence>
<feature type="domain" description="CSC1/OSCA1-like N-terminal transmembrane" evidence="12">
    <location>
        <begin position="43"/>
        <end position="193"/>
    </location>
</feature>
<dbReference type="InterPro" id="IPR003864">
    <property type="entry name" value="CSC1/OSCA1-like_7TM"/>
</dbReference>
<reference evidence="14 15" key="1">
    <citation type="submission" date="2023-10" db="EMBL/GenBank/DDBJ databases">
        <title>Draft genome sequence of Xylaria bambusicola isolate GMP-LS, the root and basal stem rot pathogen of sugarcane in Indonesia.</title>
        <authorList>
            <person name="Selvaraj P."/>
            <person name="Muralishankar V."/>
            <person name="Muruganantham S."/>
            <person name="Sp S."/>
            <person name="Haryani S."/>
            <person name="Lau K.J.X."/>
            <person name="Naqvi N.I."/>
        </authorList>
    </citation>
    <scope>NUCLEOTIDE SEQUENCE [LARGE SCALE GENOMIC DNA]</scope>
    <source>
        <strain evidence="14">GMP-LS</strain>
    </source>
</reference>
<dbReference type="Pfam" id="PF14703">
    <property type="entry name" value="PHM7_cyt"/>
    <property type="match status" value="1"/>
</dbReference>
<comment type="similarity">
    <text evidence="2">Belongs to the CSC1 (TC 1.A.17) family.</text>
</comment>
<feature type="transmembrane region" description="Helical" evidence="9">
    <location>
        <begin position="118"/>
        <end position="141"/>
    </location>
</feature>
<sequence>MSDPGSARTEDASAAGKFLRPPMTYFVVAAPPILIGLCSSGLYLTLGPVALTAAVYLTIFLVLRKSHRRFYAPRTYLGSLRESERSPTLPNGLFNWIAPFWKISDYHPLQHQSLDAYLFLRFMKILIVICFVGCCITWPVLFPVNITGGGGQVQLNLLSYSNVDKDTQYNRYYAHTFIAWIFYGFVMYMIVRESILYVNLRQAFLLSPVYSNRISSRTVLFVSVPDPYLDEARLRKVFGDSVKNIWIAGDTKELEDLVKERDKVAMKLEKAEVKLLKLANKARMKAVKKGAVDERAGARADAESGNLAARWVPPKKRPSHRLGFLGLVGKKVDTITWCRTELERLIPEVEKRQHEYRDGKYKKINSVFVEFTNQADAESAFQVLAHHQALQMTPKYIGITPGEVVWSALRVSWWQRVVRRFAAVGFISALIIFWAIPVAVVGIISNIKHLESIFFLQWISLIPQVILGFVQGLLPSVLLSVLMSLVPIIMRICAKLSGEPSLSRVELFTQNAYFAFQVIQVFLISTVTSAASTVGYQIFQDPGQVTSLLAENIPKASNFYISYFIVQGLGIASSVLSQAVGFVIFTLIYKFLSGTPRALYTKWANLSAISWGSVLPVYTNIAVISITYATIAPLMLGFATIGISIFYFAWRYNIFFVTDTQIDTRGLIYPRALKQLFAGVYIAELSMIGIFGASAAIGPAILMLVFLIFTALLHITINNAIDPLLYNLPRTLAEEQAARDTIGAVENSEKDGPLAEDGVNGSSTPSHAGGKKPNLFTKFLKPWQYADYEAMRKLVPTGDVNVYREYADEVERDAYCPPAVTSGTPLLWIPEDSMGISKQEVRDTGRVIPITDEGCTLTDKNKLEWDTETVRPPVWEEKIYY</sequence>
<dbReference type="InterPro" id="IPR022257">
    <property type="entry name" value="PHM7_ext"/>
</dbReference>
<keyword evidence="4 9" id="KW-0812">Transmembrane</keyword>
<name>A0AAN7ZC12_9PEZI</name>
<keyword evidence="5 9" id="KW-1133">Transmembrane helix</keyword>
<feature type="transmembrane region" description="Helical" evidence="9">
    <location>
        <begin position="172"/>
        <end position="191"/>
    </location>
</feature>
<evidence type="ECO:0000259" key="12">
    <source>
        <dbReference type="Pfam" id="PF13967"/>
    </source>
</evidence>
<dbReference type="EMBL" id="JAWHQM010000036">
    <property type="protein sequence ID" value="KAK5633846.1"/>
    <property type="molecule type" value="Genomic_DNA"/>
</dbReference>
<feature type="transmembrane region" description="Helical" evidence="9">
    <location>
        <begin position="604"/>
        <end position="628"/>
    </location>
</feature>
<feature type="domain" description="CSC1/OSCA1-like 7TM region" evidence="10">
    <location>
        <begin position="419"/>
        <end position="691"/>
    </location>
</feature>
<feature type="transmembrane region" description="Helical" evidence="9">
    <location>
        <begin position="701"/>
        <end position="721"/>
    </location>
</feature>
<feature type="domain" description="CSC1/OSCA1-like cytosolic" evidence="13">
    <location>
        <begin position="216"/>
        <end position="407"/>
    </location>
</feature>
<dbReference type="InterPro" id="IPR027815">
    <property type="entry name" value="CSC1/OSCA1-like_cyt"/>
</dbReference>
<evidence type="ECO:0000313" key="14">
    <source>
        <dbReference type="EMBL" id="KAK5633846.1"/>
    </source>
</evidence>
<feature type="transmembrane region" description="Helical" evidence="9">
    <location>
        <begin position="634"/>
        <end position="655"/>
    </location>
</feature>
<evidence type="ECO:0000256" key="2">
    <source>
        <dbReference type="ARBA" id="ARBA00007779"/>
    </source>
</evidence>
<evidence type="ECO:0000259" key="13">
    <source>
        <dbReference type="Pfam" id="PF14703"/>
    </source>
</evidence>
<evidence type="ECO:0000313" key="15">
    <source>
        <dbReference type="Proteomes" id="UP001305414"/>
    </source>
</evidence>
<feature type="coiled-coil region" evidence="7">
    <location>
        <begin position="254"/>
        <end position="281"/>
    </location>
</feature>
<feature type="transmembrane region" description="Helical" evidence="9">
    <location>
        <begin position="511"/>
        <end position="539"/>
    </location>
</feature>
<feature type="transmembrane region" description="Helical" evidence="9">
    <location>
        <begin position="465"/>
        <end position="490"/>
    </location>
</feature>
<organism evidence="14 15">
    <name type="scientific">Xylaria bambusicola</name>
    <dbReference type="NCBI Taxonomy" id="326684"/>
    <lineage>
        <taxon>Eukaryota</taxon>
        <taxon>Fungi</taxon>
        <taxon>Dikarya</taxon>
        <taxon>Ascomycota</taxon>
        <taxon>Pezizomycotina</taxon>
        <taxon>Sordariomycetes</taxon>
        <taxon>Xylariomycetidae</taxon>
        <taxon>Xylariales</taxon>
        <taxon>Xylariaceae</taxon>
        <taxon>Xylaria</taxon>
    </lineage>
</organism>
<dbReference type="Proteomes" id="UP001305414">
    <property type="component" value="Unassembled WGS sequence"/>
</dbReference>
<dbReference type="AlphaFoldDB" id="A0AAN7ZC12"/>
<dbReference type="GO" id="GO:0005227">
    <property type="term" value="F:calcium-activated cation channel activity"/>
    <property type="evidence" value="ECO:0007669"/>
    <property type="project" value="InterPro"/>
</dbReference>
<evidence type="ECO:0000256" key="9">
    <source>
        <dbReference type="SAM" id="Phobius"/>
    </source>
</evidence>
<dbReference type="Pfam" id="PF02714">
    <property type="entry name" value="RSN1_7TM"/>
    <property type="match status" value="1"/>
</dbReference>
<gene>
    <name evidence="14" type="ORF">RRF57_009559</name>
</gene>
<dbReference type="Pfam" id="PF12621">
    <property type="entry name" value="PHM7_ext"/>
    <property type="match status" value="1"/>
</dbReference>
<keyword evidence="6 9" id="KW-0472">Membrane</keyword>
<keyword evidence="15" id="KW-1185">Reference proteome</keyword>
<dbReference type="InterPro" id="IPR032880">
    <property type="entry name" value="CSC1/OSCA1-like_N"/>
</dbReference>
<dbReference type="Pfam" id="PF13967">
    <property type="entry name" value="RSN1_TM"/>
    <property type="match status" value="1"/>
</dbReference>
<dbReference type="GO" id="GO:0005886">
    <property type="term" value="C:plasma membrane"/>
    <property type="evidence" value="ECO:0007669"/>
    <property type="project" value="TreeGrafter"/>
</dbReference>
<dbReference type="PANTHER" id="PTHR13018">
    <property type="entry name" value="PROBABLE MEMBRANE PROTEIN DUF221-RELATED"/>
    <property type="match status" value="1"/>
</dbReference>
<protein>
    <recommendedName>
        <fullName evidence="16">CSC1/OSCA1-like 7TM region domain-containing protein</fullName>
    </recommendedName>
</protein>